<dbReference type="RefSeq" id="WP_380654692.1">
    <property type="nucleotide sequence ID" value="NZ_JBHRVQ010000001.1"/>
</dbReference>
<dbReference type="InterPro" id="IPR025164">
    <property type="entry name" value="Toastrack_DUF4097"/>
</dbReference>
<proteinExistence type="predicted"/>
<dbReference type="Proteomes" id="UP001595637">
    <property type="component" value="Unassembled WGS sequence"/>
</dbReference>
<sequence length="323" mass="36805">MDKFDFMRILEKQLGSMGFETRKEIMDEYDRHIEEALEEGHDEHEIIARLGDPKEIGREIIEMETEESSPPGRSLTDSKQFSEIRPEEINSFDIKGNDLNIYIEKGNHFDMNYHGQDKQGDFDFYQQGNTFVIKHSRSQRRTFKSFIINRKVTSDSVHIIWPYSIETLHIDTDQGKLSVSGMDIEHLKLESDMGRISGKHLNCRQADFKSQMGSIQIEDSAMSRISANTQMGAITLKRCMADEYVLDTQMGRISVVDMNPESDVNASSQMGAVKVQYKAHPVETLVLAKANFGTVVNAFEENRVMSVKHTAKFSSEMGSVKVT</sequence>
<feature type="domain" description="DUF4097" evidence="1">
    <location>
        <begin position="92"/>
        <end position="299"/>
    </location>
</feature>
<name>A0ABV7N586_9STAP</name>
<evidence type="ECO:0000259" key="1">
    <source>
        <dbReference type="Pfam" id="PF13349"/>
    </source>
</evidence>
<reference evidence="3" key="1">
    <citation type="journal article" date="2019" name="Int. J. Syst. Evol. Microbiol.">
        <title>The Global Catalogue of Microorganisms (GCM) 10K type strain sequencing project: providing services to taxonomists for standard genome sequencing and annotation.</title>
        <authorList>
            <consortium name="The Broad Institute Genomics Platform"/>
            <consortium name="The Broad Institute Genome Sequencing Center for Infectious Disease"/>
            <person name="Wu L."/>
            <person name="Ma J."/>
        </authorList>
    </citation>
    <scope>NUCLEOTIDE SEQUENCE [LARGE SCALE GENOMIC DNA]</scope>
    <source>
        <strain evidence="3">CCM 7756</strain>
    </source>
</reference>
<organism evidence="2 3">
    <name type="scientific">Salinicoccus sesuvii</name>
    <dbReference type="NCBI Taxonomy" id="868281"/>
    <lineage>
        <taxon>Bacteria</taxon>
        <taxon>Bacillati</taxon>
        <taxon>Bacillota</taxon>
        <taxon>Bacilli</taxon>
        <taxon>Bacillales</taxon>
        <taxon>Staphylococcaceae</taxon>
        <taxon>Salinicoccus</taxon>
    </lineage>
</organism>
<comment type="caution">
    <text evidence="2">The sequence shown here is derived from an EMBL/GenBank/DDBJ whole genome shotgun (WGS) entry which is preliminary data.</text>
</comment>
<evidence type="ECO:0000313" key="3">
    <source>
        <dbReference type="Proteomes" id="UP001595637"/>
    </source>
</evidence>
<dbReference type="Pfam" id="PF22564">
    <property type="entry name" value="HAAS"/>
    <property type="match status" value="1"/>
</dbReference>
<evidence type="ECO:0000313" key="2">
    <source>
        <dbReference type="EMBL" id="MFC3388750.1"/>
    </source>
</evidence>
<dbReference type="Pfam" id="PF13349">
    <property type="entry name" value="DUF4097"/>
    <property type="match status" value="1"/>
</dbReference>
<gene>
    <name evidence="2" type="ORF">ACFOEO_09230</name>
</gene>
<dbReference type="EMBL" id="JBHRVQ010000001">
    <property type="protein sequence ID" value="MFC3388750.1"/>
    <property type="molecule type" value="Genomic_DNA"/>
</dbReference>
<protein>
    <submittedName>
        <fullName evidence="2">DUF4097 family beta strand repeat-containing protein</fullName>
    </submittedName>
</protein>
<accession>A0ABV7N586</accession>
<keyword evidence="3" id="KW-1185">Reference proteome</keyword>